<accession>A0A8X6P4J7</accession>
<protein>
    <submittedName>
        <fullName evidence="1">Uncharacterized protein</fullName>
    </submittedName>
</protein>
<name>A0A8X6P4J7_NEPPI</name>
<keyword evidence="2" id="KW-1185">Reference proteome</keyword>
<proteinExistence type="predicted"/>
<evidence type="ECO:0000313" key="1">
    <source>
        <dbReference type="EMBL" id="GFT49985.1"/>
    </source>
</evidence>
<dbReference type="EMBL" id="BMAW01065336">
    <property type="protein sequence ID" value="GFT49985.1"/>
    <property type="molecule type" value="Genomic_DNA"/>
</dbReference>
<evidence type="ECO:0000313" key="2">
    <source>
        <dbReference type="Proteomes" id="UP000887013"/>
    </source>
</evidence>
<dbReference type="AlphaFoldDB" id="A0A8X6P4J7"/>
<organism evidence="1 2">
    <name type="scientific">Nephila pilipes</name>
    <name type="common">Giant wood spider</name>
    <name type="synonym">Nephila maculata</name>
    <dbReference type="NCBI Taxonomy" id="299642"/>
    <lineage>
        <taxon>Eukaryota</taxon>
        <taxon>Metazoa</taxon>
        <taxon>Ecdysozoa</taxon>
        <taxon>Arthropoda</taxon>
        <taxon>Chelicerata</taxon>
        <taxon>Arachnida</taxon>
        <taxon>Araneae</taxon>
        <taxon>Araneomorphae</taxon>
        <taxon>Entelegynae</taxon>
        <taxon>Araneoidea</taxon>
        <taxon>Nephilidae</taxon>
        <taxon>Nephila</taxon>
    </lineage>
</organism>
<sequence length="88" mass="9991">MPQPTRIPRGVQRVKTRQLCECVLRTRKPPARFESLPLRLISEFLFFTKLSSLGTKGPNFLVSFALFASSFVGLQVTSKARFSLYLLV</sequence>
<reference evidence="1" key="1">
    <citation type="submission" date="2020-08" db="EMBL/GenBank/DDBJ databases">
        <title>Multicomponent nature underlies the extraordinary mechanical properties of spider dragline silk.</title>
        <authorList>
            <person name="Kono N."/>
            <person name="Nakamura H."/>
            <person name="Mori M."/>
            <person name="Yoshida Y."/>
            <person name="Ohtoshi R."/>
            <person name="Malay A.D."/>
            <person name="Moran D.A.P."/>
            <person name="Tomita M."/>
            <person name="Numata K."/>
            <person name="Arakawa K."/>
        </authorList>
    </citation>
    <scope>NUCLEOTIDE SEQUENCE</scope>
</reference>
<dbReference type="Proteomes" id="UP000887013">
    <property type="component" value="Unassembled WGS sequence"/>
</dbReference>
<gene>
    <name evidence="1" type="ORF">NPIL_64191</name>
</gene>
<comment type="caution">
    <text evidence="1">The sequence shown here is derived from an EMBL/GenBank/DDBJ whole genome shotgun (WGS) entry which is preliminary data.</text>
</comment>